<evidence type="ECO:0000256" key="1">
    <source>
        <dbReference type="ARBA" id="ARBA00010928"/>
    </source>
</evidence>
<evidence type="ECO:0000259" key="4">
    <source>
        <dbReference type="Pfam" id="PF22725"/>
    </source>
</evidence>
<comment type="caution">
    <text evidence="5">The sequence shown here is derived from an EMBL/GenBank/DDBJ whole genome shotgun (WGS) entry which is preliminary data.</text>
</comment>
<protein>
    <recommendedName>
        <fullName evidence="7">Gfo/Idh/MocA-like oxidoreductase N-terminal domain-containing protein</fullName>
    </recommendedName>
</protein>
<evidence type="ECO:0000259" key="2">
    <source>
        <dbReference type="Pfam" id="PF01408"/>
    </source>
</evidence>
<evidence type="ECO:0000313" key="6">
    <source>
        <dbReference type="Proteomes" id="UP000245119"/>
    </source>
</evidence>
<comment type="similarity">
    <text evidence="1">Belongs to the Gfo/Idh/MocA family.</text>
</comment>
<gene>
    <name evidence="5" type="ORF">C0Q70_03986</name>
</gene>
<dbReference type="Pfam" id="PF02894">
    <property type="entry name" value="GFO_IDH_MocA_C"/>
    <property type="match status" value="1"/>
</dbReference>
<keyword evidence="6" id="KW-1185">Reference proteome</keyword>
<dbReference type="SUPFAM" id="SSF51735">
    <property type="entry name" value="NAD(P)-binding Rossmann-fold domains"/>
    <property type="match status" value="1"/>
</dbReference>
<dbReference type="Pfam" id="PF22725">
    <property type="entry name" value="GFO_IDH_MocA_C3"/>
    <property type="match status" value="1"/>
</dbReference>
<name>A0A2T7PU91_POMCA</name>
<dbReference type="EMBL" id="PZQS01000002">
    <property type="protein sequence ID" value="PVD36993.1"/>
    <property type="molecule type" value="Genomic_DNA"/>
</dbReference>
<dbReference type="InterPro" id="IPR000683">
    <property type="entry name" value="Gfo/Idh/MocA-like_OxRdtase_N"/>
</dbReference>
<dbReference type="STRING" id="400727.A0A2T7PU91"/>
<dbReference type="OrthoDB" id="2129491at2759"/>
<sequence>MTSKDSNYPNEGDSGKQITCLLVGAGSRGHNYSSYAIEFPKEFKVVGVVEPREFFRNREKKEHSIKDDLVFEDWPEAAARDKFADCVIIATPDRKHKDPAVAFAKKGYHILLEKPMAVMEDDCREIVSVCKQNRVLLAVCHVLRYASWAQKIKEIIESGEIGEVVNIQHTEPVGFWHFAHSYVRGNWHNEATSSNALLAKCCHDVDLIAYWMSPHKCIRVSSFGHLSHFRKEDKPDGAGSRCLDCGIETRCPYSAKKLYIDRVKLGLTGWPVSVVAEVPDIESVTDALRHGPYGCCVYQSDNDVMSHQVTNFQFENGATCSLSMVAFTSRLCAREVKVYGTKGEIICDASHSPKVEVFDFLTQKSRQINCSDDVAPGRLKGHGNADYLLMQAFVQALRTGRQDLVVTGAEDTLASHLLVFAAEKARKENRVVDIQANCTF</sequence>
<dbReference type="InterPro" id="IPR036291">
    <property type="entry name" value="NAD(P)-bd_dom_sf"/>
</dbReference>
<dbReference type="PANTHER" id="PTHR43377">
    <property type="entry name" value="BILIVERDIN REDUCTASE A"/>
    <property type="match status" value="1"/>
</dbReference>
<dbReference type="OMA" id="NVCDDQF"/>
<dbReference type="GO" id="GO:0000166">
    <property type="term" value="F:nucleotide binding"/>
    <property type="evidence" value="ECO:0007669"/>
    <property type="project" value="InterPro"/>
</dbReference>
<reference evidence="5 6" key="1">
    <citation type="submission" date="2018-04" db="EMBL/GenBank/DDBJ databases">
        <title>The genome of golden apple snail Pomacea canaliculata provides insight into stress tolerance and invasive adaptation.</title>
        <authorList>
            <person name="Liu C."/>
            <person name="Liu B."/>
            <person name="Ren Y."/>
            <person name="Zhang Y."/>
            <person name="Wang H."/>
            <person name="Li S."/>
            <person name="Jiang F."/>
            <person name="Yin L."/>
            <person name="Zhang G."/>
            <person name="Qian W."/>
            <person name="Fan W."/>
        </authorList>
    </citation>
    <scope>NUCLEOTIDE SEQUENCE [LARGE SCALE GENOMIC DNA]</scope>
    <source>
        <strain evidence="5">SZHN2017</strain>
        <tissue evidence="5">Muscle</tissue>
    </source>
</reference>
<feature type="domain" description="Gfo/Idh/MocA-like oxidoreductase N-terminal" evidence="2">
    <location>
        <begin position="19"/>
        <end position="140"/>
    </location>
</feature>
<dbReference type="SUPFAM" id="SSF55347">
    <property type="entry name" value="Glyceraldehyde-3-phosphate dehydrogenase-like, C-terminal domain"/>
    <property type="match status" value="1"/>
</dbReference>
<dbReference type="InterPro" id="IPR055170">
    <property type="entry name" value="GFO_IDH_MocA-like_dom"/>
</dbReference>
<feature type="domain" description="Gfo/Idh/MocA-like oxidoreductase C-terminal" evidence="3">
    <location>
        <begin position="309"/>
        <end position="433"/>
    </location>
</feature>
<dbReference type="PANTHER" id="PTHR43377:SF2">
    <property type="entry name" value="BINDING ROSSMANN FOLD OXIDOREDUCTASE, PUTATIVE (AFU_ORTHOLOGUE AFUA_4G00560)-RELATED"/>
    <property type="match status" value="1"/>
</dbReference>
<proteinExistence type="inferred from homology"/>
<evidence type="ECO:0000313" key="5">
    <source>
        <dbReference type="EMBL" id="PVD36993.1"/>
    </source>
</evidence>
<evidence type="ECO:0000259" key="3">
    <source>
        <dbReference type="Pfam" id="PF02894"/>
    </source>
</evidence>
<dbReference type="InterPro" id="IPR004104">
    <property type="entry name" value="Gfo/Idh/MocA-like_OxRdtase_C"/>
</dbReference>
<dbReference type="Gene3D" id="3.40.50.720">
    <property type="entry name" value="NAD(P)-binding Rossmann-like Domain"/>
    <property type="match status" value="1"/>
</dbReference>
<feature type="domain" description="GFO/IDH/MocA-like oxidoreductase" evidence="4">
    <location>
        <begin position="150"/>
        <end position="223"/>
    </location>
</feature>
<evidence type="ECO:0008006" key="7">
    <source>
        <dbReference type="Google" id="ProtNLM"/>
    </source>
</evidence>
<accession>A0A2T7PU91</accession>
<dbReference type="Gene3D" id="3.30.360.10">
    <property type="entry name" value="Dihydrodipicolinate Reductase, domain 2"/>
    <property type="match status" value="1"/>
</dbReference>
<dbReference type="Pfam" id="PF01408">
    <property type="entry name" value="GFO_IDH_MocA"/>
    <property type="match status" value="1"/>
</dbReference>
<dbReference type="Proteomes" id="UP000245119">
    <property type="component" value="Linkage Group LG2"/>
</dbReference>
<dbReference type="AlphaFoldDB" id="A0A2T7PU91"/>
<organism evidence="5 6">
    <name type="scientific">Pomacea canaliculata</name>
    <name type="common">Golden apple snail</name>
    <dbReference type="NCBI Taxonomy" id="400727"/>
    <lineage>
        <taxon>Eukaryota</taxon>
        <taxon>Metazoa</taxon>
        <taxon>Spiralia</taxon>
        <taxon>Lophotrochozoa</taxon>
        <taxon>Mollusca</taxon>
        <taxon>Gastropoda</taxon>
        <taxon>Caenogastropoda</taxon>
        <taxon>Architaenioglossa</taxon>
        <taxon>Ampullarioidea</taxon>
        <taxon>Ampullariidae</taxon>
        <taxon>Pomacea</taxon>
    </lineage>
</organism>
<dbReference type="InterPro" id="IPR051450">
    <property type="entry name" value="Gfo/Idh/MocA_Oxidoreductases"/>
</dbReference>